<keyword evidence="2" id="KW-1185">Reference proteome</keyword>
<dbReference type="RefSeq" id="WP_284359088.1">
    <property type="nucleotide sequence ID" value="NZ_BPFZ01000003.1"/>
</dbReference>
<proteinExistence type="predicted"/>
<dbReference type="EMBL" id="BPFZ01000003">
    <property type="protein sequence ID" value="GIU66526.1"/>
    <property type="molecule type" value="Genomic_DNA"/>
</dbReference>
<accession>A0ABQ4PU72</accession>
<organism evidence="1 2">
    <name type="scientific">Candidatus Phycosocius spiralis</name>
    <dbReference type="NCBI Taxonomy" id="2815099"/>
    <lineage>
        <taxon>Bacteria</taxon>
        <taxon>Pseudomonadati</taxon>
        <taxon>Pseudomonadota</taxon>
        <taxon>Alphaproteobacteria</taxon>
        <taxon>Caulobacterales</taxon>
        <taxon>Caulobacterales incertae sedis</taxon>
        <taxon>Candidatus Phycosocius</taxon>
    </lineage>
</organism>
<gene>
    <name evidence="1" type="ORF">PsB1_0680</name>
</gene>
<reference evidence="1" key="2">
    <citation type="journal article" date="2023" name="ISME Commun">
        <title>Characterization of a bloom-associated alphaproteobacterial lineage, 'Candidatus Phycosocius': insights into freshwater algal-bacterial interactions.</title>
        <authorList>
            <person name="Tanabe Y."/>
            <person name="Yamaguchi H."/>
            <person name="Yoshida M."/>
            <person name="Kai A."/>
            <person name="Okazaki Y."/>
        </authorList>
    </citation>
    <scope>NUCLEOTIDE SEQUENCE</scope>
    <source>
        <strain evidence="1">BOTRYCO-1</strain>
    </source>
</reference>
<protein>
    <submittedName>
        <fullName evidence="1">Uncharacterized protein</fullName>
    </submittedName>
</protein>
<evidence type="ECO:0000313" key="1">
    <source>
        <dbReference type="EMBL" id="GIU66526.1"/>
    </source>
</evidence>
<evidence type="ECO:0000313" key="2">
    <source>
        <dbReference type="Proteomes" id="UP001161064"/>
    </source>
</evidence>
<dbReference type="Proteomes" id="UP001161064">
    <property type="component" value="Unassembled WGS sequence"/>
</dbReference>
<comment type="caution">
    <text evidence="1">The sequence shown here is derived from an EMBL/GenBank/DDBJ whole genome shotgun (WGS) entry which is preliminary data.</text>
</comment>
<name>A0ABQ4PU72_9PROT</name>
<reference evidence="1" key="1">
    <citation type="submission" date="2021-05" db="EMBL/GenBank/DDBJ databases">
        <authorList>
            <person name="Tanabe Y."/>
        </authorList>
    </citation>
    <scope>NUCLEOTIDE SEQUENCE</scope>
    <source>
        <strain evidence="1">BOTRYCO-1</strain>
    </source>
</reference>
<sequence length="109" mass="11916">MSMGHRPSLDDTLARFERALTRLESVFGNSLARIGDIARMKGYEEGHRAGLKLGQGSLDTESQTMRDQALKEDLKAAKAREGQLQAAVEEARGALQEAMEDIRAALGML</sequence>